<dbReference type="EMBL" id="JAKELL010000235">
    <property type="protein sequence ID" value="KAH8978338.1"/>
    <property type="molecule type" value="Genomic_DNA"/>
</dbReference>
<comment type="caution">
    <text evidence="2">The sequence shown here is derived from an EMBL/GenBank/DDBJ whole genome shotgun (WGS) entry which is preliminary data.</text>
</comment>
<evidence type="ECO:0000256" key="1">
    <source>
        <dbReference type="SAM" id="MobiDB-lite"/>
    </source>
</evidence>
<evidence type="ECO:0000313" key="2">
    <source>
        <dbReference type="EMBL" id="KAH8978338.1"/>
    </source>
</evidence>
<feature type="compositionally biased region" description="Polar residues" evidence="1">
    <location>
        <begin position="121"/>
        <end position="135"/>
    </location>
</feature>
<proteinExistence type="predicted"/>
<dbReference type="AlphaFoldDB" id="A0AAD4L507"/>
<dbReference type="Proteomes" id="UP001201163">
    <property type="component" value="Unassembled WGS sequence"/>
</dbReference>
<reference evidence="2" key="1">
    <citation type="submission" date="2022-01" db="EMBL/GenBank/DDBJ databases">
        <title>Comparative genomics reveals a dynamic genome evolution in the ectomycorrhizal milk-cap (Lactarius) mushrooms.</title>
        <authorList>
            <consortium name="DOE Joint Genome Institute"/>
            <person name="Lebreton A."/>
            <person name="Tang N."/>
            <person name="Kuo A."/>
            <person name="LaButti K."/>
            <person name="Drula E."/>
            <person name="Barry K."/>
            <person name="Clum A."/>
            <person name="Lipzen A."/>
            <person name="Mousain D."/>
            <person name="Ng V."/>
            <person name="Wang R."/>
            <person name="Wang X."/>
            <person name="Dai Y."/>
            <person name="Henrissat B."/>
            <person name="Grigoriev I.V."/>
            <person name="Guerin-Laguette A."/>
            <person name="Yu F."/>
            <person name="Martin F.M."/>
        </authorList>
    </citation>
    <scope>NUCLEOTIDE SEQUENCE</scope>
    <source>
        <strain evidence="2">QP</strain>
    </source>
</reference>
<keyword evidence="3" id="KW-1185">Reference proteome</keyword>
<evidence type="ECO:0000313" key="3">
    <source>
        <dbReference type="Proteomes" id="UP001201163"/>
    </source>
</evidence>
<accession>A0AAD4L507</accession>
<sequence length="147" mass="16993">MSLSSPPSSYLQRLRARFLLRAAFATTSLVQGHTMRRRHRHKHFNALGRGLEVTSAELSPVEAPGETEVRSRSICMRYGWRHGLRDFDRVRTLYEKYTVQPTNSAAWIKYAGFDRIRTLYENSTPQTPQPGSSMPNWKHNSRTTAVW</sequence>
<protein>
    <submittedName>
        <fullName evidence="2">Uncharacterized protein</fullName>
    </submittedName>
</protein>
<organism evidence="2 3">
    <name type="scientific">Lactarius akahatsu</name>
    <dbReference type="NCBI Taxonomy" id="416441"/>
    <lineage>
        <taxon>Eukaryota</taxon>
        <taxon>Fungi</taxon>
        <taxon>Dikarya</taxon>
        <taxon>Basidiomycota</taxon>
        <taxon>Agaricomycotina</taxon>
        <taxon>Agaricomycetes</taxon>
        <taxon>Russulales</taxon>
        <taxon>Russulaceae</taxon>
        <taxon>Lactarius</taxon>
    </lineage>
</organism>
<gene>
    <name evidence="2" type="ORF">EDB92DRAFT_1821649</name>
</gene>
<name>A0AAD4L507_9AGAM</name>
<feature type="region of interest" description="Disordered" evidence="1">
    <location>
        <begin position="121"/>
        <end position="147"/>
    </location>
</feature>